<sequence length="75" mass="7852">MLSCWLACVVERLRPVGLASFSASKAGSKPLVAPCSKYTVASSARVPLASCSVSCTRGRVSAGRWKVVLVGAVRR</sequence>
<organism evidence="1">
    <name type="scientific">Tanacetum cinerariifolium</name>
    <name type="common">Dalmatian daisy</name>
    <name type="synonym">Chrysanthemum cinerariifolium</name>
    <dbReference type="NCBI Taxonomy" id="118510"/>
    <lineage>
        <taxon>Eukaryota</taxon>
        <taxon>Viridiplantae</taxon>
        <taxon>Streptophyta</taxon>
        <taxon>Embryophyta</taxon>
        <taxon>Tracheophyta</taxon>
        <taxon>Spermatophyta</taxon>
        <taxon>Magnoliopsida</taxon>
        <taxon>eudicotyledons</taxon>
        <taxon>Gunneridae</taxon>
        <taxon>Pentapetalae</taxon>
        <taxon>asterids</taxon>
        <taxon>campanulids</taxon>
        <taxon>Asterales</taxon>
        <taxon>Asteraceae</taxon>
        <taxon>Asteroideae</taxon>
        <taxon>Anthemideae</taxon>
        <taxon>Anthemidinae</taxon>
        <taxon>Tanacetum</taxon>
    </lineage>
</organism>
<proteinExistence type="predicted"/>
<name>A0A699XB24_TANCI</name>
<comment type="caution">
    <text evidence="1">The sequence shown here is derived from an EMBL/GenBank/DDBJ whole genome shotgun (WGS) entry which is preliminary data.</text>
</comment>
<reference evidence="1" key="1">
    <citation type="journal article" date="2019" name="Sci. Rep.">
        <title>Draft genome of Tanacetum cinerariifolium, the natural source of mosquito coil.</title>
        <authorList>
            <person name="Yamashiro T."/>
            <person name="Shiraishi A."/>
            <person name="Satake H."/>
            <person name="Nakayama K."/>
        </authorList>
    </citation>
    <scope>NUCLEOTIDE SEQUENCE</scope>
</reference>
<accession>A0A699XB24</accession>
<dbReference type="AlphaFoldDB" id="A0A699XB24"/>
<evidence type="ECO:0000313" key="1">
    <source>
        <dbReference type="EMBL" id="GFD57085.1"/>
    </source>
</evidence>
<protein>
    <submittedName>
        <fullName evidence="1">Uncharacterized protein</fullName>
    </submittedName>
</protein>
<gene>
    <name evidence="1" type="ORF">Tci_929054</name>
</gene>
<dbReference type="EMBL" id="BKCJ011836821">
    <property type="protein sequence ID" value="GFD57085.1"/>
    <property type="molecule type" value="Genomic_DNA"/>
</dbReference>